<keyword evidence="4 6" id="KW-1133">Transmembrane helix</keyword>
<organism evidence="7">
    <name type="scientific">hydrothermal vent metagenome</name>
    <dbReference type="NCBI Taxonomy" id="652676"/>
    <lineage>
        <taxon>unclassified sequences</taxon>
        <taxon>metagenomes</taxon>
        <taxon>ecological metagenomes</taxon>
    </lineage>
</organism>
<evidence type="ECO:0008006" key="8">
    <source>
        <dbReference type="Google" id="ProtNLM"/>
    </source>
</evidence>
<protein>
    <recommendedName>
        <fullName evidence="8">Phosphate-starvation-inducible E</fullName>
    </recommendedName>
</protein>
<name>A0A3B1ABY0_9ZZZZ</name>
<accession>A0A3B1ABY0</accession>
<evidence type="ECO:0000256" key="2">
    <source>
        <dbReference type="ARBA" id="ARBA00022475"/>
    </source>
</evidence>
<keyword evidence="2" id="KW-1003">Cell membrane</keyword>
<keyword evidence="3 6" id="KW-0812">Transmembrane</keyword>
<dbReference type="Pfam" id="PF06146">
    <property type="entry name" value="PsiE"/>
    <property type="match status" value="1"/>
</dbReference>
<dbReference type="AlphaFoldDB" id="A0A3B1ABY0"/>
<proteinExistence type="predicted"/>
<dbReference type="InterPro" id="IPR020948">
    <property type="entry name" value="P_starv_induced_PsiE-like"/>
</dbReference>
<evidence type="ECO:0000256" key="5">
    <source>
        <dbReference type="ARBA" id="ARBA00023136"/>
    </source>
</evidence>
<evidence type="ECO:0000256" key="6">
    <source>
        <dbReference type="SAM" id="Phobius"/>
    </source>
</evidence>
<sequence length="156" mass="17511">MPRRLKPLYPEKLKKINKVTTSLIWWVNGLAHIAITLALSVSVVMFIWLFIHDAYMAFTTQHFAHGFLHALGTLMVLWIVSSLILAEARYLQGEPIGVDIFVEISLVVILRKVIVFPVQEVVPTPLEIASWVGAALALGLVYFLVIRARPPIALDE</sequence>
<dbReference type="GO" id="GO:0005886">
    <property type="term" value="C:plasma membrane"/>
    <property type="evidence" value="ECO:0007669"/>
    <property type="project" value="UniProtKB-SubCell"/>
</dbReference>
<evidence type="ECO:0000256" key="3">
    <source>
        <dbReference type="ARBA" id="ARBA00022692"/>
    </source>
</evidence>
<evidence type="ECO:0000256" key="1">
    <source>
        <dbReference type="ARBA" id="ARBA00004651"/>
    </source>
</evidence>
<evidence type="ECO:0000313" key="7">
    <source>
        <dbReference type="EMBL" id="VAW99040.1"/>
    </source>
</evidence>
<reference evidence="7" key="1">
    <citation type="submission" date="2018-06" db="EMBL/GenBank/DDBJ databases">
        <authorList>
            <person name="Zhirakovskaya E."/>
        </authorList>
    </citation>
    <scope>NUCLEOTIDE SEQUENCE</scope>
</reference>
<gene>
    <name evidence="7" type="ORF">MNBD_GAMMA19-595</name>
</gene>
<comment type="subcellular location">
    <subcellularLocation>
        <location evidence="1">Cell membrane</location>
        <topology evidence="1">Multi-pass membrane protein</topology>
    </subcellularLocation>
</comment>
<dbReference type="EMBL" id="UOFV01000162">
    <property type="protein sequence ID" value="VAW99040.1"/>
    <property type="molecule type" value="Genomic_DNA"/>
</dbReference>
<keyword evidence="5 6" id="KW-0472">Membrane</keyword>
<feature type="transmembrane region" description="Helical" evidence="6">
    <location>
        <begin position="128"/>
        <end position="146"/>
    </location>
</feature>
<evidence type="ECO:0000256" key="4">
    <source>
        <dbReference type="ARBA" id="ARBA00022989"/>
    </source>
</evidence>
<feature type="transmembrane region" description="Helical" evidence="6">
    <location>
        <begin position="63"/>
        <end position="86"/>
    </location>
</feature>
<feature type="transmembrane region" description="Helical" evidence="6">
    <location>
        <begin position="23"/>
        <end position="51"/>
    </location>
</feature>